<keyword evidence="2" id="KW-1185">Reference proteome</keyword>
<dbReference type="Pfam" id="PF07797">
    <property type="entry name" value="DUF1639"/>
    <property type="match status" value="1"/>
</dbReference>
<dbReference type="AlphaFoldDB" id="A0AAV9CGM7"/>
<accession>A0AAV9CGM7</accession>
<gene>
    <name evidence="1" type="ORF">QJS10_CPB19g00819</name>
</gene>
<evidence type="ECO:0000313" key="2">
    <source>
        <dbReference type="Proteomes" id="UP001180020"/>
    </source>
</evidence>
<comment type="caution">
    <text evidence="1">The sequence shown here is derived from an EMBL/GenBank/DDBJ whole genome shotgun (WGS) entry which is preliminary data.</text>
</comment>
<dbReference type="EMBL" id="JAUJYO010000019">
    <property type="protein sequence ID" value="KAK1287656.1"/>
    <property type="molecule type" value="Genomic_DNA"/>
</dbReference>
<proteinExistence type="predicted"/>
<protein>
    <submittedName>
        <fullName evidence="1">Uncharacterized protein</fullName>
    </submittedName>
</protein>
<dbReference type="PANTHER" id="PTHR33130">
    <property type="entry name" value="PUTATIVE (DUF1639)-RELATED"/>
    <property type="match status" value="1"/>
</dbReference>
<dbReference type="Proteomes" id="UP001180020">
    <property type="component" value="Unassembled WGS sequence"/>
</dbReference>
<dbReference type="InterPro" id="IPR012438">
    <property type="entry name" value="DUF1639"/>
</dbReference>
<dbReference type="PANTHER" id="PTHR33130:SF12">
    <property type="entry name" value="EXPRESSED PROTEIN"/>
    <property type="match status" value="1"/>
</dbReference>
<sequence length="65" mass="7587">MAMKGCKLPQRPKKRANFIQKCLLLVTPGAWFCDLSHERYEVREKNCSRKRGRGLKAMNMESESE</sequence>
<reference evidence="1" key="2">
    <citation type="submission" date="2023-06" db="EMBL/GenBank/DDBJ databases">
        <authorList>
            <person name="Ma L."/>
            <person name="Liu K.-W."/>
            <person name="Li Z."/>
            <person name="Hsiao Y.-Y."/>
            <person name="Qi Y."/>
            <person name="Fu T."/>
            <person name="Tang G."/>
            <person name="Zhang D."/>
            <person name="Sun W.-H."/>
            <person name="Liu D.-K."/>
            <person name="Li Y."/>
            <person name="Chen G.-Z."/>
            <person name="Liu X.-D."/>
            <person name="Liao X.-Y."/>
            <person name="Jiang Y.-T."/>
            <person name="Yu X."/>
            <person name="Hao Y."/>
            <person name="Huang J."/>
            <person name="Zhao X.-W."/>
            <person name="Ke S."/>
            <person name="Chen Y.-Y."/>
            <person name="Wu W.-L."/>
            <person name="Hsu J.-L."/>
            <person name="Lin Y.-F."/>
            <person name="Huang M.-D."/>
            <person name="Li C.-Y."/>
            <person name="Huang L."/>
            <person name="Wang Z.-W."/>
            <person name="Zhao X."/>
            <person name="Zhong W.-Y."/>
            <person name="Peng D.-H."/>
            <person name="Ahmad S."/>
            <person name="Lan S."/>
            <person name="Zhang J.-S."/>
            <person name="Tsai W.-C."/>
            <person name="Van De Peer Y."/>
            <person name="Liu Z.-J."/>
        </authorList>
    </citation>
    <scope>NUCLEOTIDE SEQUENCE</scope>
    <source>
        <strain evidence="1">CP</strain>
        <tissue evidence="1">Leaves</tissue>
    </source>
</reference>
<organism evidence="1 2">
    <name type="scientific">Acorus calamus</name>
    <name type="common">Sweet flag</name>
    <dbReference type="NCBI Taxonomy" id="4465"/>
    <lineage>
        <taxon>Eukaryota</taxon>
        <taxon>Viridiplantae</taxon>
        <taxon>Streptophyta</taxon>
        <taxon>Embryophyta</taxon>
        <taxon>Tracheophyta</taxon>
        <taxon>Spermatophyta</taxon>
        <taxon>Magnoliopsida</taxon>
        <taxon>Liliopsida</taxon>
        <taxon>Acoraceae</taxon>
        <taxon>Acorus</taxon>
    </lineage>
</organism>
<name>A0AAV9CGM7_ACOCL</name>
<reference evidence="1" key="1">
    <citation type="journal article" date="2023" name="Nat. Commun.">
        <title>Diploid and tetraploid genomes of Acorus and the evolution of monocots.</title>
        <authorList>
            <person name="Ma L."/>
            <person name="Liu K.W."/>
            <person name="Li Z."/>
            <person name="Hsiao Y.Y."/>
            <person name="Qi Y."/>
            <person name="Fu T."/>
            <person name="Tang G.D."/>
            <person name="Zhang D."/>
            <person name="Sun W.H."/>
            <person name="Liu D.K."/>
            <person name="Li Y."/>
            <person name="Chen G.Z."/>
            <person name="Liu X.D."/>
            <person name="Liao X.Y."/>
            <person name="Jiang Y.T."/>
            <person name="Yu X."/>
            <person name="Hao Y."/>
            <person name="Huang J."/>
            <person name="Zhao X.W."/>
            <person name="Ke S."/>
            <person name="Chen Y.Y."/>
            <person name="Wu W.L."/>
            <person name="Hsu J.L."/>
            <person name="Lin Y.F."/>
            <person name="Huang M.D."/>
            <person name="Li C.Y."/>
            <person name="Huang L."/>
            <person name="Wang Z.W."/>
            <person name="Zhao X."/>
            <person name="Zhong W.Y."/>
            <person name="Peng D.H."/>
            <person name="Ahmad S."/>
            <person name="Lan S."/>
            <person name="Zhang J.S."/>
            <person name="Tsai W.C."/>
            <person name="Van de Peer Y."/>
            <person name="Liu Z.J."/>
        </authorList>
    </citation>
    <scope>NUCLEOTIDE SEQUENCE</scope>
    <source>
        <strain evidence="1">CP</strain>
    </source>
</reference>
<evidence type="ECO:0000313" key="1">
    <source>
        <dbReference type="EMBL" id="KAK1287656.1"/>
    </source>
</evidence>